<comment type="caution">
    <text evidence="2">The sequence shown here is derived from an EMBL/GenBank/DDBJ whole genome shotgun (WGS) entry which is preliminary data.</text>
</comment>
<accession>A0ABU9L5D9</accession>
<dbReference type="InterPro" id="IPR052935">
    <property type="entry name" value="Mg2+_PAP"/>
</dbReference>
<evidence type="ECO:0000313" key="3">
    <source>
        <dbReference type="Proteomes" id="UP001474120"/>
    </source>
</evidence>
<keyword evidence="3" id="KW-1185">Reference proteome</keyword>
<organism evidence="2 3">
    <name type="scientific">Lutimonas vermicola</name>
    <dbReference type="NCBI Taxonomy" id="414288"/>
    <lineage>
        <taxon>Bacteria</taxon>
        <taxon>Pseudomonadati</taxon>
        <taxon>Bacteroidota</taxon>
        <taxon>Flavobacteriia</taxon>
        <taxon>Flavobacteriales</taxon>
        <taxon>Flavobacteriaceae</taxon>
        <taxon>Lutimonas</taxon>
    </lineage>
</organism>
<dbReference type="PANTHER" id="PTHR28208">
    <property type="entry name" value="PHOSPHATIDATE PHOSPHATASE APP1"/>
    <property type="match status" value="1"/>
</dbReference>
<feature type="domain" description="Phosphatidate phosphatase APP1 catalytic" evidence="1">
    <location>
        <begin position="123"/>
        <end position="272"/>
    </location>
</feature>
<gene>
    <name evidence="2" type="ORF">AABB81_13540</name>
</gene>
<evidence type="ECO:0000259" key="1">
    <source>
        <dbReference type="Pfam" id="PF09949"/>
    </source>
</evidence>
<dbReference type="InterPro" id="IPR019236">
    <property type="entry name" value="APP1_cat"/>
</dbReference>
<reference evidence="2 3" key="1">
    <citation type="submission" date="2024-04" db="EMBL/GenBank/DDBJ databases">
        <title>whole genome sequencing of Lutimonas vermicola strain IMCC1616.</title>
        <authorList>
            <person name="Bae S.S."/>
        </authorList>
    </citation>
    <scope>NUCLEOTIDE SEQUENCE [LARGE SCALE GENOMIC DNA]</scope>
    <source>
        <strain evidence="2 3">IMCC1616</strain>
    </source>
</reference>
<name>A0ABU9L5D9_9FLAO</name>
<dbReference type="EMBL" id="JBCDNA010000003">
    <property type="protein sequence ID" value="MEL4456927.1"/>
    <property type="molecule type" value="Genomic_DNA"/>
</dbReference>
<sequence>MDNYSNIPVVWQISALHLNKKTLLSGVILRDTPFNYESQISNFRNLINVCKSYFIGVYANKEILITTNDKTINTNTDKYGSFTIVIDHLHKGELIIKTTDNDKRLKILQTYPVIFQNTKSLFNVISDIDDTILISYTADLMKRIRALIFTPPQKRKVVGFTQNLLKEFEKHDTFVLYISKSESNLFALLTSFIKHNKLPLGNLILTPYLKYSQLFHPKKGRNYKLDKICFILNNTGTKNFVLLGDDSQKDMEVYSEVVKKFPKRILKIYIRQTKRKILPYQKRMWGKLELLGIPVVYFNDNTNMDFQNEINKLKHTSS</sequence>
<dbReference type="RefSeq" id="WP_342161091.1">
    <property type="nucleotide sequence ID" value="NZ_JBCDNA010000003.1"/>
</dbReference>
<dbReference type="PANTHER" id="PTHR28208:SF3">
    <property type="entry name" value="PHOSPHATIDATE PHOSPHATASE APP1"/>
    <property type="match status" value="1"/>
</dbReference>
<dbReference type="Pfam" id="PF09949">
    <property type="entry name" value="APP1_cat"/>
    <property type="match status" value="1"/>
</dbReference>
<dbReference type="Proteomes" id="UP001474120">
    <property type="component" value="Unassembled WGS sequence"/>
</dbReference>
<proteinExistence type="predicted"/>
<protein>
    <submittedName>
        <fullName evidence="2">Phosphatase domain-containing protein</fullName>
    </submittedName>
</protein>
<evidence type="ECO:0000313" key="2">
    <source>
        <dbReference type="EMBL" id="MEL4456927.1"/>
    </source>
</evidence>